<organism evidence="13">
    <name type="scientific">Streptococcus pneumoniae</name>
    <dbReference type="NCBI Taxonomy" id="1313"/>
    <lineage>
        <taxon>Bacteria</taxon>
        <taxon>Bacillati</taxon>
        <taxon>Bacillota</taxon>
        <taxon>Bacilli</taxon>
        <taxon>Lactobacillales</taxon>
        <taxon>Streptococcaceae</taxon>
        <taxon>Streptococcus</taxon>
    </lineage>
</organism>
<proteinExistence type="predicted"/>
<dbReference type="GO" id="GO:0004664">
    <property type="term" value="F:prephenate dehydratase activity"/>
    <property type="evidence" value="ECO:0007669"/>
    <property type="project" value="UniProtKB-UniRule"/>
</dbReference>
<keyword evidence="5 10" id="KW-0057">Aromatic amino acid biosynthesis</keyword>
<dbReference type="SUPFAM" id="SSF55021">
    <property type="entry name" value="ACT-like"/>
    <property type="match status" value="1"/>
</dbReference>
<dbReference type="EMBL" id="CAATIJ010000005">
    <property type="protein sequence ID" value="VNQ67000.1"/>
    <property type="molecule type" value="Genomic_DNA"/>
</dbReference>
<dbReference type="CDD" id="cd04905">
    <property type="entry name" value="ACT_CM-PDT"/>
    <property type="match status" value="1"/>
</dbReference>
<evidence type="ECO:0000256" key="7">
    <source>
        <dbReference type="ARBA" id="ARBA00023239"/>
    </source>
</evidence>
<sequence>MKIAYLGPKGSFSHHVVQTAFPHEELQAFANITDVIKAYEQGLVNYSVVPVENSIEGSVHETLDYLFHQAHIQAVAEIVQPIHQQLMVVPGHTKIEKIFSHPQALAQGKKFIDEQYPEAQIEVTASTAYAARFISEHPDQPFAAVAPRSSAEEYGLELIAEDIQEMEANFTRFWVLGAEKPSIPLQAQTEKMSLALTLPDNLPGALYKALSTFAWRGIDLTKIESRPLKTALGEYFFIIDVDYTDKDLVHFAQKELEAIGIQYKILGAYPIYPISDHGKERRWVKKIP</sequence>
<name>A0A4J2EFI8_STREE</name>
<evidence type="ECO:0000256" key="10">
    <source>
        <dbReference type="RuleBase" id="RU361254"/>
    </source>
</evidence>
<protein>
    <recommendedName>
        <fullName evidence="3 10">Prephenate dehydratase</fullName>
        <shortName evidence="10">PDT</shortName>
        <ecNumber evidence="2 10">4.2.1.51</ecNumber>
    </recommendedName>
</protein>
<dbReference type="FunFam" id="3.40.190.10:FF:000034">
    <property type="entry name" value="Chorismate mutase/prephenate dehydratase"/>
    <property type="match status" value="1"/>
</dbReference>
<reference evidence="13" key="1">
    <citation type="submission" date="2019-04" db="EMBL/GenBank/DDBJ databases">
        <authorList>
            <consortium name="Pathogen Informatics"/>
        </authorList>
    </citation>
    <scope>NUCLEOTIDE SEQUENCE</scope>
    <source>
        <strain evidence="13">GPSC67</strain>
    </source>
</reference>
<dbReference type="UniPathway" id="UPA00121">
    <property type="reaction ID" value="UER00345"/>
</dbReference>
<evidence type="ECO:0000256" key="8">
    <source>
        <dbReference type="ARBA" id="ARBA00047848"/>
    </source>
</evidence>
<dbReference type="PIRSF" id="PIRSF001500">
    <property type="entry name" value="Chor_mut_pdt_Ppr"/>
    <property type="match status" value="1"/>
</dbReference>
<dbReference type="Pfam" id="PF00800">
    <property type="entry name" value="PDT"/>
    <property type="match status" value="1"/>
</dbReference>
<dbReference type="Gene3D" id="3.30.70.260">
    <property type="match status" value="1"/>
</dbReference>
<feature type="domain" description="Prephenate dehydratase" evidence="11">
    <location>
        <begin position="2"/>
        <end position="178"/>
    </location>
</feature>
<keyword evidence="7 10" id="KW-0456">Lyase</keyword>
<dbReference type="PROSITE" id="PS51171">
    <property type="entry name" value="PREPHENATE_DEHYDR_3"/>
    <property type="match status" value="1"/>
</dbReference>
<dbReference type="RefSeq" id="WP_000686418.1">
    <property type="nucleotide sequence ID" value="NZ_FCUH01000004.1"/>
</dbReference>
<dbReference type="Gene3D" id="3.40.190.10">
    <property type="entry name" value="Periplasmic binding protein-like II"/>
    <property type="match status" value="2"/>
</dbReference>
<keyword evidence="6 10" id="KW-0584">Phenylalanine biosynthesis</keyword>
<dbReference type="GO" id="GO:0005737">
    <property type="term" value="C:cytoplasm"/>
    <property type="evidence" value="ECO:0007669"/>
    <property type="project" value="TreeGrafter"/>
</dbReference>
<evidence type="ECO:0000313" key="13">
    <source>
        <dbReference type="EMBL" id="VNQ67000.1"/>
    </source>
</evidence>
<dbReference type="PROSITE" id="PS00858">
    <property type="entry name" value="PREPHENATE_DEHYDR_2"/>
    <property type="match status" value="1"/>
</dbReference>
<evidence type="ECO:0000256" key="1">
    <source>
        <dbReference type="ARBA" id="ARBA00004741"/>
    </source>
</evidence>
<evidence type="ECO:0000256" key="2">
    <source>
        <dbReference type="ARBA" id="ARBA00013147"/>
    </source>
</evidence>
<dbReference type="PROSITE" id="PS51671">
    <property type="entry name" value="ACT"/>
    <property type="match status" value="1"/>
</dbReference>
<dbReference type="AlphaFoldDB" id="A0A4J2EFI8"/>
<dbReference type="NCBIfam" id="NF008865">
    <property type="entry name" value="PRK11898.1"/>
    <property type="match status" value="1"/>
</dbReference>
<feature type="site" description="Essential for prephenate dehydratase activity" evidence="9">
    <location>
        <position position="171"/>
    </location>
</feature>
<evidence type="ECO:0000256" key="5">
    <source>
        <dbReference type="ARBA" id="ARBA00023141"/>
    </source>
</evidence>
<dbReference type="InterPro" id="IPR008242">
    <property type="entry name" value="Chor_mutase/pphenate_deHydtase"/>
</dbReference>
<dbReference type="GO" id="GO:0009094">
    <property type="term" value="P:L-phenylalanine biosynthetic process"/>
    <property type="evidence" value="ECO:0007669"/>
    <property type="project" value="UniProtKB-UniPathway"/>
</dbReference>
<evidence type="ECO:0000259" key="11">
    <source>
        <dbReference type="PROSITE" id="PS51171"/>
    </source>
</evidence>
<comment type="catalytic activity">
    <reaction evidence="8 10">
        <text>prephenate + H(+) = 3-phenylpyruvate + CO2 + H2O</text>
        <dbReference type="Rhea" id="RHEA:21648"/>
        <dbReference type="ChEBI" id="CHEBI:15377"/>
        <dbReference type="ChEBI" id="CHEBI:15378"/>
        <dbReference type="ChEBI" id="CHEBI:16526"/>
        <dbReference type="ChEBI" id="CHEBI:18005"/>
        <dbReference type="ChEBI" id="CHEBI:29934"/>
        <dbReference type="EC" id="4.2.1.51"/>
    </reaction>
</comment>
<dbReference type="InterPro" id="IPR001086">
    <property type="entry name" value="Preph_deHydtase"/>
</dbReference>
<dbReference type="EC" id="4.2.1.51" evidence="2 10"/>
<dbReference type="InterPro" id="IPR002912">
    <property type="entry name" value="ACT_dom"/>
</dbReference>
<evidence type="ECO:0000256" key="4">
    <source>
        <dbReference type="ARBA" id="ARBA00022605"/>
    </source>
</evidence>
<evidence type="ECO:0000256" key="6">
    <source>
        <dbReference type="ARBA" id="ARBA00023222"/>
    </source>
</evidence>
<dbReference type="SUPFAM" id="SSF53850">
    <property type="entry name" value="Periplasmic binding protein-like II"/>
    <property type="match status" value="1"/>
</dbReference>
<dbReference type="InterPro" id="IPR045865">
    <property type="entry name" value="ACT-like_dom_sf"/>
</dbReference>
<evidence type="ECO:0000256" key="9">
    <source>
        <dbReference type="PIRSR" id="PIRSR001500-2"/>
    </source>
</evidence>
<keyword evidence="4 10" id="KW-0028">Amino-acid biosynthesis</keyword>
<gene>
    <name evidence="10 13" type="primary">pheA</name>
    <name evidence="13" type="ORF">SAMEA3309558_01250</name>
</gene>
<dbReference type="CDD" id="cd13633">
    <property type="entry name" value="PBP2_Sa-PDT_like"/>
    <property type="match status" value="1"/>
</dbReference>
<dbReference type="FunFam" id="3.40.190.10:FF:000064">
    <property type="entry name" value="Prephenate dehydratase"/>
    <property type="match status" value="1"/>
</dbReference>
<evidence type="ECO:0000256" key="3">
    <source>
        <dbReference type="ARBA" id="ARBA00021872"/>
    </source>
</evidence>
<dbReference type="PANTHER" id="PTHR21022:SF19">
    <property type="entry name" value="PREPHENATE DEHYDRATASE-RELATED"/>
    <property type="match status" value="1"/>
</dbReference>
<accession>A0A4J2EFI8</accession>
<dbReference type="InterPro" id="IPR018528">
    <property type="entry name" value="Preph_deHydtase_CS"/>
</dbReference>
<evidence type="ECO:0000259" key="12">
    <source>
        <dbReference type="PROSITE" id="PS51671"/>
    </source>
</evidence>
<dbReference type="PANTHER" id="PTHR21022">
    <property type="entry name" value="PREPHENATE DEHYDRATASE P PROTEIN"/>
    <property type="match status" value="1"/>
</dbReference>
<feature type="domain" description="ACT" evidence="12">
    <location>
        <begin position="194"/>
        <end position="270"/>
    </location>
</feature>
<comment type="pathway">
    <text evidence="1 10">Amino-acid biosynthesis; L-phenylalanine biosynthesis; phenylpyruvate from prephenate: step 1/1.</text>
</comment>
<dbReference type="FunFam" id="3.30.70.260:FF:000012">
    <property type="entry name" value="Prephenate dehydratase"/>
    <property type="match status" value="1"/>
</dbReference>